<evidence type="ECO:0000313" key="1">
    <source>
        <dbReference type="EMBL" id="KAI3691814.1"/>
    </source>
</evidence>
<protein>
    <submittedName>
        <fullName evidence="1">Uncharacterized protein</fullName>
    </submittedName>
</protein>
<keyword evidence="2" id="KW-1185">Reference proteome</keyword>
<proteinExistence type="predicted"/>
<reference evidence="1 2" key="2">
    <citation type="journal article" date="2022" name="Mol. Ecol. Resour.">
        <title>The genomes of chicory, endive, great burdock and yacon provide insights into Asteraceae paleo-polyploidization history and plant inulin production.</title>
        <authorList>
            <person name="Fan W."/>
            <person name="Wang S."/>
            <person name="Wang H."/>
            <person name="Wang A."/>
            <person name="Jiang F."/>
            <person name="Liu H."/>
            <person name="Zhao H."/>
            <person name="Xu D."/>
            <person name="Zhang Y."/>
        </authorList>
    </citation>
    <scope>NUCLEOTIDE SEQUENCE [LARGE SCALE GENOMIC DNA]</scope>
    <source>
        <strain evidence="2">cv. Niubang</strain>
    </source>
</reference>
<dbReference type="EMBL" id="CM042057">
    <property type="protein sequence ID" value="KAI3691814.1"/>
    <property type="molecule type" value="Genomic_DNA"/>
</dbReference>
<evidence type="ECO:0000313" key="2">
    <source>
        <dbReference type="Proteomes" id="UP001055879"/>
    </source>
</evidence>
<reference evidence="2" key="1">
    <citation type="journal article" date="2022" name="Mol. Ecol. Resour.">
        <title>The genomes of chicory, endive, great burdock and yacon provide insights into Asteraceae palaeo-polyploidization history and plant inulin production.</title>
        <authorList>
            <person name="Fan W."/>
            <person name="Wang S."/>
            <person name="Wang H."/>
            <person name="Wang A."/>
            <person name="Jiang F."/>
            <person name="Liu H."/>
            <person name="Zhao H."/>
            <person name="Xu D."/>
            <person name="Zhang Y."/>
        </authorList>
    </citation>
    <scope>NUCLEOTIDE SEQUENCE [LARGE SCALE GENOMIC DNA]</scope>
    <source>
        <strain evidence="2">cv. Niubang</strain>
    </source>
</reference>
<comment type="caution">
    <text evidence="1">The sequence shown here is derived from an EMBL/GenBank/DDBJ whole genome shotgun (WGS) entry which is preliminary data.</text>
</comment>
<sequence>MADPESQMSPFRPAGVRSDEPPSTIAGKFNKQKHQESSKFLVYVLATVVFLGTIFLIIASVFLRVNNPKLRLSSVSIQTFQYDQNSTSLNITMFAEATVDNENFGRYVFENCIAVVLYGNSTIGGGEISGGRVGSRKIKSIDVVMRLRSDNLNFSSGGDDSHELVEIRSYAKMTGRVHVLTIVDRRKTIEMNCTMNLDLRSRSIMHSLCR</sequence>
<accession>A0ACB8Z1J3</accession>
<organism evidence="1 2">
    <name type="scientific">Arctium lappa</name>
    <name type="common">Greater burdock</name>
    <name type="synonym">Lappa major</name>
    <dbReference type="NCBI Taxonomy" id="4217"/>
    <lineage>
        <taxon>Eukaryota</taxon>
        <taxon>Viridiplantae</taxon>
        <taxon>Streptophyta</taxon>
        <taxon>Embryophyta</taxon>
        <taxon>Tracheophyta</taxon>
        <taxon>Spermatophyta</taxon>
        <taxon>Magnoliopsida</taxon>
        <taxon>eudicotyledons</taxon>
        <taxon>Gunneridae</taxon>
        <taxon>Pentapetalae</taxon>
        <taxon>asterids</taxon>
        <taxon>campanulids</taxon>
        <taxon>Asterales</taxon>
        <taxon>Asteraceae</taxon>
        <taxon>Carduoideae</taxon>
        <taxon>Cardueae</taxon>
        <taxon>Arctiinae</taxon>
        <taxon>Arctium</taxon>
    </lineage>
</organism>
<name>A0ACB8Z1J3_ARCLA</name>
<dbReference type="Proteomes" id="UP001055879">
    <property type="component" value="Linkage Group LG11"/>
</dbReference>
<gene>
    <name evidence="1" type="ORF">L6452_31616</name>
</gene>